<keyword evidence="4" id="KW-0479">Metal-binding</keyword>
<evidence type="ECO:0000259" key="10">
    <source>
        <dbReference type="Pfam" id="PF20628"/>
    </source>
</evidence>
<dbReference type="InterPro" id="IPR048328">
    <property type="entry name" value="Dyp_perox_C"/>
</dbReference>
<proteinExistence type="inferred from homology"/>
<dbReference type="InterPro" id="IPR011008">
    <property type="entry name" value="Dimeric_a/b-barrel"/>
</dbReference>
<dbReference type="OrthoDB" id="236246at2"/>
<dbReference type="GO" id="GO:0005829">
    <property type="term" value="C:cytosol"/>
    <property type="evidence" value="ECO:0007669"/>
    <property type="project" value="TreeGrafter"/>
</dbReference>
<evidence type="ECO:0000256" key="9">
    <source>
        <dbReference type="SAM" id="MobiDB-lite"/>
    </source>
</evidence>
<reference evidence="12 13" key="1">
    <citation type="submission" date="2015-07" db="EMBL/GenBank/DDBJ databases">
        <title>Genome sequencing of Kibdelosporangium phytohabitans.</title>
        <authorList>
            <person name="Qin S."/>
            <person name="Xing K."/>
        </authorList>
    </citation>
    <scope>NUCLEOTIDE SEQUENCE [LARGE SCALE GENOMIC DNA]</scope>
    <source>
        <strain evidence="12 13">KLBMP1111</strain>
    </source>
</reference>
<evidence type="ECO:0000313" key="12">
    <source>
        <dbReference type="EMBL" id="ALG06654.1"/>
    </source>
</evidence>
<keyword evidence="6" id="KW-0560">Oxidoreductase</keyword>
<dbReference type="GO" id="GO:0046872">
    <property type="term" value="F:metal ion binding"/>
    <property type="evidence" value="ECO:0007669"/>
    <property type="project" value="UniProtKB-KW"/>
</dbReference>
<gene>
    <name evidence="12" type="ORF">AOZ06_06700</name>
</gene>
<keyword evidence="2" id="KW-0575">Peroxidase</keyword>
<feature type="region of interest" description="Disordered" evidence="9">
    <location>
        <begin position="195"/>
        <end position="234"/>
    </location>
</feature>
<evidence type="ECO:0000256" key="5">
    <source>
        <dbReference type="ARBA" id="ARBA00022729"/>
    </source>
</evidence>
<evidence type="ECO:0000256" key="2">
    <source>
        <dbReference type="ARBA" id="ARBA00022559"/>
    </source>
</evidence>
<evidence type="ECO:0008006" key="14">
    <source>
        <dbReference type="Google" id="ProtNLM"/>
    </source>
</evidence>
<dbReference type="GO" id="GO:0004601">
    <property type="term" value="F:peroxidase activity"/>
    <property type="evidence" value="ECO:0007669"/>
    <property type="project" value="UniProtKB-KW"/>
</dbReference>
<dbReference type="InterPro" id="IPR049509">
    <property type="entry name" value="DyP_N"/>
</dbReference>
<dbReference type="PANTHER" id="PTHR30521">
    <property type="entry name" value="DEFERROCHELATASE/PEROXIDASE"/>
    <property type="match status" value="1"/>
</dbReference>
<evidence type="ECO:0000256" key="7">
    <source>
        <dbReference type="ARBA" id="ARBA00023004"/>
    </source>
</evidence>
<dbReference type="PANTHER" id="PTHR30521:SF4">
    <property type="entry name" value="DEFERROCHELATASE"/>
    <property type="match status" value="1"/>
</dbReference>
<dbReference type="RefSeq" id="WP_054288627.1">
    <property type="nucleotide sequence ID" value="NZ_CP012752.1"/>
</dbReference>
<dbReference type="KEGG" id="kphy:AOZ06_06700"/>
<evidence type="ECO:0000256" key="6">
    <source>
        <dbReference type="ARBA" id="ARBA00023002"/>
    </source>
</evidence>
<dbReference type="SUPFAM" id="SSF54909">
    <property type="entry name" value="Dimeric alpha+beta barrel"/>
    <property type="match status" value="1"/>
</dbReference>
<dbReference type="Pfam" id="PF21105">
    <property type="entry name" value="DyP_N"/>
    <property type="match status" value="1"/>
</dbReference>
<comment type="cofactor">
    <cofactor evidence="1">
        <name>heme b</name>
        <dbReference type="ChEBI" id="CHEBI:60344"/>
    </cofactor>
</comment>
<comment type="similarity">
    <text evidence="8">Belongs to the DyP-type peroxidase family.</text>
</comment>
<feature type="domain" description="Dyp-type peroxidase C-terminal" evidence="10">
    <location>
        <begin position="348"/>
        <end position="426"/>
    </location>
</feature>
<dbReference type="Proteomes" id="UP000063699">
    <property type="component" value="Chromosome"/>
</dbReference>
<name>A0A0N9HTE8_9PSEU</name>
<feature type="domain" description="DyP dimeric alpha+beta barrel" evidence="11">
    <location>
        <begin position="20"/>
        <end position="175"/>
    </location>
</feature>
<keyword evidence="13" id="KW-1185">Reference proteome</keyword>
<dbReference type="NCBIfam" id="TIGR01413">
    <property type="entry name" value="Dyp_perox_fam"/>
    <property type="match status" value="1"/>
</dbReference>
<accession>A0A0N9HTE8</accession>
<evidence type="ECO:0000256" key="1">
    <source>
        <dbReference type="ARBA" id="ARBA00001970"/>
    </source>
</evidence>
<feature type="compositionally biased region" description="Basic and acidic residues" evidence="9">
    <location>
        <begin position="195"/>
        <end position="205"/>
    </location>
</feature>
<dbReference type="EMBL" id="CP012752">
    <property type="protein sequence ID" value="ALG06654.1"/>
    <property type="molecule type" value="Genomic_DNA"/>
</dbReference>
<dbReference type="InterPro" id="IPR006314">
    <property type="entry name" value="Dyp_peroxidase"/>
</dbReference>
<protein>
    <recommendedName>
        <fullName evidence="14">Peroxidase</fullName>
    </recommendedName>
</protein>
<dbReference type="Pfam" id="PF20628">
    <property type="entry name" value="Dyp_perox_C"/>
    <property type="match status" value="1"/>
</dbReference>
<evidence type="ECO:0000256" key="3">
    <source>
        <dbReference type="ARBA" id="ARBA00022617"/>
    </source>
</evidence>
<dbReference type="PROSITE" id="PS51404">
    <property type="entry name" value="DYP_PEROXIDASE"/>
    <property type="match status" value="1"/>
</dbReference>
<keyword evidence="5" id="KW-0732">Signal</keyword>
<dbReference type="GO" id="GO:0020037">
    <property type="term" value="F:heme binding"/>
    <property type="evidence" value="ECO:0007669"/>
    <property type="project" value="InterPro"/>
</dbReference>
<sequence length="487" mass="53111">MSDQDADEAARTLPLRHSDDIQGDILAGFRKDHETVLLLRFPDDLAPVRNWLRRLIPHIATTRQVAAFNAEYSTARHTLAGTDPAALNATWVNVSLTYAGLRFLMDEEPFPDQQPEGVQAFVKGAFARAEINGDDGESAPGEWLFGRADQPVHAVLTVASDDQAKLEVRASQLRVAAARAGLTVTFEQVGATLPGERKGHEHFGFKDGVSQPGVRDFDRPDPRDPIHVHGKPGTRILPAGEFVVGHPKLTGEAPPLPEWTRNGSFQVVRRLAQDVPAWWAQAGAARRQLDKEGIELPPGTGTEWLAARAVGRWRSGASVAHNPNAEPPTKPGAPDDNLISYVDDPEGHTTPHFAHIRKTNPRDGIGGDFTNADTRRIIRRGIPYGQPFDPAAGTGHGPDADRGLVFIAYMADLAVQFEFLQQAWVNNVDFLQPETGNDPVIGKDTDVNLKLDTNPEGKKLHFAQFVRTEGTVYAFAPSLSTLRSLAG</sequence>
<keyword evidence="7" id="KW-0408">Iron</keyword>
<evidence type="ECO:0000259" key="11">
    <source>
        <dbReference type="Pfam" id="PF21105"/>
    </source>
</evidence>
<evidence type="ECO:0000313" key="13">
    <source>
        <dbReference type="Proteomes" id="UP000063699"/>
    </source>
</evidence>
<organism evidence="12 13">
    <name type="scientific">Kibdelosporangium phytohabitans</name>
    <dbReference type="NCBI Taxonomy" id="860235"/>
    <lineage>
        <taxon>Bacteria</taxon>
        <taxon>Bacillati</taxon>
        <taxon>Actinomycetota</taxon>
        <taxon>Actinomycetes</taxon>
        <taxon>Pseudonocardiales</taxon>
        <taxon>Pseudonocardiaceae</taxon>
        <taxon>Kibdelosporangium</taxon>
    </lineage>
</organism>
<evidence type="ECO:0000256" key="8">
    <source>
        <dbReference type="ARBA" id="ARBA00025737"/>
    </source>
</evidence>
<keyword evidence="3" id="KW-0349">Heme</keyword>
<dbReference type="STRING" id="860235.AOZ06_06700"/>
<evidence type="ECO:0000256" key="4">
    <source>
        <dbReference type="ARBA" id="ARBA00022723"/>
    </source>
</evidence>
<feature type="compositionally biased region" description="Basic and acidic residues" evidence="9">
    <location>
        <begin position="215"/>
        <end position="227"/>
    </location>
</feature>
<dbReference type="AlphaFoldDB" id="A0A0N9HTE8"/>